<evidence type="ECO:0000256" key="13">
    <source>
        <dbReference type="RuleBase" id="RU003762"/>
    </source>
</evidence>
<dbReference type="PANTHER" id="PTHR23220:SF83">
    <property type="entry name" value="INTEGRIN ALPHA-PS3-RELATED"/>
    <property type="match status" value="1"/>
</dbReference>
<dbReference type="PROSITE" id="PS00242">
    <property type="entry name" value="INTEGRIN_ALPHA"/>
    <property type="match status" value="1"/>
</dbReference>
<dbReference type="PANTHER" id="PTHR23220">
    <property type="entry name" value="INTEGRIN ALPHA"/>
    <property type="match status" value="1"/>
</dbReference>
<sequence length="1156" mass="130276">MLNWCAFLAFLATCMAYNLSPTPNHIIQEPPQVTSFDPKKNQSSYFGYSINLRPDSILVGAPRAVARLESQRNVREPGAIYKCNIESSSCNLYAFDRQGNVVVEDDPIHSETKHEQWLGGAIDGPGSDEGKFVACASRNYITYGGKEYFLHGICYWVQNTTDLQPQRTRKIAPLRTLRNQVIEIENEKRYFYMMAQSGISVHVTENNEEILIGAVGLFNWKGTVIRHRTIKIDGSGKLLYVAGAPRVDEVYLFDIVQQPGATETMTIQKFWTFHGLQFGEYFGATLLVEDFNGDELPDIAIGAPFHRTDEHDNGAVYKRQTFNTPVSYTSDIPNPDTWQQPDDSYFGYSVGSGFFHGSGSGKLLYVAGAPRVDEVYLFDIVQQPGATETMTIQKFWTFHGLQFGEYFGATLLVEDFNGDELPDIAIGAPFHRTDEHDNGAVYVYLNQGKLQFTEDPIKLTSDYEMSGKFGTTLGKIGDINLDGFNAPYEDEGAVYIYLGSKEGIQKKSVQKLTSPGGNPLFGYSISRGVDIDGNGYRDIAVGAPENELVFIYRTYPVVKVMASVNPQNRELDIGERRLKFNACYFLQSPTTFPSNVRLQLKLVADAQYERVKFPDDGKSSMEFEVTPQSYSQCKVFDVEVNSKTEIIFKPIDLEMSWKILDNIPQESEFCDHCVFLNPLDASYVRSQVVFNTGCKNTPCRADLRLSGTLQAPNPFILGTAQHLRAQYEVANYGETAYLPRITVQKSPSLNFMQILPNCHLDEDGDTMTCDLSTQPLLRGETRSIAFRFDPSSLDGSEFVITANVSSTGDEENPLDNTMDFTIPIQEFSTIEIVGRSSPQFVAIKDRTDQENLTHIFEFRNIGPTSLRSSQYQLIFDIPVSLLHRSRWVNFIHFSDIKTKITYKSYTLNVVWSQNDTILLQNPIEYSTSFPAIPDDLSGINYDSSKMGLDIPLEDPHQVQEEEDAFYRRRRDVESTSSFNPYTLAIRDEHPSSARSLDDAVFGSRINKTIFLDCNQIDVSCIRGTVVIPAALASKDPAVLVKITFPVHLEAINSVLDENRDSLLLRITPTLTKENDEEKKTIQITEIPSYTHFVQDIPQELQIWVIVVSVIGGILLLTIITYILYRLGFFKREKKAEIARLVRESQIQAAMESEDDD</sequence>
<keyword evidence="9 13" id="KW-0472">Membrane</keyword>
<dbReference type="Pfam" id="PF01839">
    <property type="entry name" value="FG-GAP"/>
    <property type="match status" value="3"/>
</dbReference>
<keyword evidence="4 13" id="KW-0732">Signal</keyword>
<evidence type="ECO:0000259" key="14">
    <source>
        <dbReference type="Pfam" id="PF20805"/>
    </source>
</evidence>
<dbReference type="GO" id="GO:0007229">
    <property type="term" value="P:integrin-mediated signaling pathway"/>
    <property type="evidence" value="ECO:0007669"/>
    <property type="project" value="UniProtKB-KW"/>
</dbReference>
<dbReference type="SUPFAM" id="SSF69179">
    <property type="entry name" value="Integrin domains"/>
    <property type="match status" value="2"/>
</dbReference>
<feature type="repeat" description="FG-GAP" evidence="12">
    <location>
        <begin position="32"/>
        <end position="92"/>
    </location>
</feature>
<accession>A0A1B0GKR9</accession>
<dbReference type="GO" id="GO:0007160">
    <property type="term" value="P:cell-matrix adhesion"/>
    <property type="evidence" value="ECO:0007669"/>
    <property type="project" value="TreeGrafter"/>
</dbReference>
<dbReference type="GO" id="GO:0008305">
    <property type="term" value="C:integrin complex"/>
    <property type="evidence" value="ECO:0007669"/>
    <property type="project" value="InterPro"/>
</dbReference>
<dbReference type="EMBL" id="GITU01012114">
    <property type="protein sequence ID" value="MBC1180817.1"/>
    <property type="molecule type" value="Transcribed_RNA"/>
</dbReference>
<evidence type="ECO:0000256" key="11">
    <source>
        <dbReference type="ARBA" id="ARBA00023180"/>
    </source>
</evidence>
<keyword evidence="8 13" id="KW-0401">Integrin</keyword>
<dbReference type="GO" id="GO:0007157">
    <property type="term" value="P:heterophilic cell-cell adhesion via plasma membrane cell adhesion molecules"/>
    <property type="evidence" value="ECO:0007669"/>
    <property type="project" value="UniProtKB-ARBA"/>
</dbReference>
<proteinExistence type="inferred from homology"/>
<dbReference type="Gene3D" id="1.20.5.930">
    <property type="entry name" value="Bicelle-embedded integrin alpha(iib) transmembrane segment"/>
    <property type="match status" value="1"/>
</dbReference>
<dbReference type="Gene3D" id="2.60.40.1510">
    <property type="entry name" value="ntegrin, alpha v. Chain A, domain 3"/>
    <property type="match status" value="1"/>
</dbReference>
<dbReference type="VEuPathDB" id="VectorBase:LLOJ009050"/>
<feature type="repeat" description="FG-GAP" evidence="12">
    <location>
        <begin position="507"/>
        <end position="569"/>
    </location>
</feature>
<comment type="subcellular location">
    <subcellularLocation>
        <location evidence="1 13">Membrane</location>
        <topology evidence="1 13">Single-pass type I membrane protein</topology>
    </subcellularLocation>
</comment>
<dbReference type="GO" id="GO:0005178">
    <property type="term" value="F:integrin binding"/>
    <property type="evidence" value="ECO:0007669"/>
    <property type="project" value="TreeGrafter"/>
</dbReference>
<dbReference type="InterPro" id="IPR000413">
    <property type="entry name" value="Integrin_alpha"/>
</dbReference>
<keyword evidence="11" id="KW-0325">Glycoprotein</keyword>
<dbReference type="SMART" id="SM00191">
    <property type="entry name" value="Int_alpha"/>
    <property type="match status" value="6"/>
</dbReference>
<dbReference type="InterPro" id="IPR018184">
    <property type="entry name" value="Integrin_alpha_C_CS"/>
</dbReference>
<evidence type="ECO:0000256" key="8">
    <source>
        <dbReference type="ARBA" id="ARBA00023037"/>
    </source>
</evidence>
<dbReference type="PROSITE" id="PS51470">
    <property type="entry name" value="FG_GAP"/>
    <property type="match status" value="4"/>
</dbReference>
<evidence type="ECO:0000256" key="1">
    <source>
        <dbReference type="ARBA" id="ARBA00004479"/>
    </source>
</evidence>
<evidence type="ECO:0000313" key="17">
    <source>
        <dbReference type="Proteomes" id="UP000092461"/>
    </source>
</evidence>
<dbReference type="InterPro" id="IPR028994">
    <property type="entry name" value="Integrin_alpha_N"/>
</dbReference>
<name>A0A1B0GKR9_LUTLO</name>
<evidence type="ECO:0000256" key="4">
    <source>
        <dbReference type="ARBA" id="ARBA00022729"/>
    </source>
</evidence>
<feature type="domain" description="Integrin alpha second immunoglobulin-like" evidence="14">
    <location>
        <begin position="695"/>
        <end position="824"/>
    </location>
</feature>
<dbReference type="InterPro" id="IPR048285">
    <property type="entry name" value="Integrin_alpha_Ig-like_2"/>
</dbReference>
<dbReference type="EMBL" id="AJWK01030956">
    <property type="status" value="NOT_ANNOTATED_CDS"/>
    <property type="molecule type" value="Genomic_DNA"/>
</dbReference>
<feature type="signal peptide" evidence="13">
    <location>
        <begin position="1"/>
        <end position="16"/>
    </location>
</feature>
<dbReference type="AlphaFoldDB" id="A0A1B0GKR9"/>
<evidence type="ECO:0000313" key="16">
    <source>
        <dbReference type="EnsemblMetazoa" id="LLOJ009050-PA"/>
    </source>
</evidence>
<evidence type="ECO:0000256" key="12">
    <source>
        <dbReference type="PROSITE-ProRule" id="PRU00803"/>
    </source>
</evidence>
<dbReference type="InterPro" id="IPR013519">
    <property type="entry name" value="Int_alpha_beta-p"/>
</dbReference>
<dbReference type="InterPro" id="IPR013517">
    <property type="entry name" value="FG-GAP"/>
</dbReference>
<keyword evidence="3 13" id="KW-0812">Transmembrane</keyword>
<dbReference type="GO" id="GO:0033627">
    <property type="term" value="P:cell adhesion mediated by integrin"/>
    <property type="evidence" value="ECO:0007669"/>
    <property type="project" value="TreeGrafter"/>
</dbReference>
<dbReference type="InterPro" id="IPR032695">
    <property type="entry name" value="Integrin_dom_sf"/>
</dbReference>
<dbReference type="Gene3D" id="2.60.40.1460">
    <property type="entry name" value="Integrin domains. Chain A, domain 2"/>
    <property type="match status" value="1"/>
</dbReference>
<keyword evidence="17" id="KW-1185">Reference proteome</keyword>
<dbReference type="FunFam" id="1.20.5.930:FF:000005">
    <property type="entry name" value="Integrin, alpha 10"/>
    <property type="match status" value="1"/>
</dbReference>
<reference evidence="15" key="2">
    <citation type="journal article" date="2020" name="BMC">
        <title>Leishmania infection induces a limited differential gene expression in the sand fly midgut.</title>
        <authorList>
            <person name="Coutinho-Abreu I.V."/>
            <person name="Serafim T.D."/>
            <person name="Meneses C."/>
            <person name="Kamhawi S."/>
            <person name="Oliveira F."/>
            <person name="Valenzuela J.G."/>
        </authorList>
    </citation>
    <scope>NUCLEOTIDE SEQUENCE</scope>
    <source>
        <strain evidence="15">Jacobina</strain>
        <tissue evidence="15">Midgut</tissue>
    </source>
</reference>
<dbReference type="PRINTS" id="PR01185">
    <property type="entry name" value="INTEGRINA"/>
</dbReference>
<comment type="similarity">
    <text evidence="2 13">Belongs to the integrin alpha chain family.</text>
</comment>
<dbReference type="EnsemblMetazoa" id="LLOJ009050-RA">
    <property type="protein sequence ID" value="LLOJ009050-PA"/>
    <property type="gene ID" value="LLOJ009050"/>
</dbReference>
<evidence type="ECO:0000256" key="5">
    <source>
        <dbReference type="ARBA" id="ARBA00022737"/>
    </source>
</evidence>
<keyword evidence="5" id="KW-0677">Repeat</keyword>
<dbReference type="Gene3D" id="2.130.10.130">
    <property type="entry name" value="Integrin alpha, N-terminal"/>
    <property type="match status" value="2"/>
</dbReference>
<dbReference type="Proteomes" id="UP000092461">
    <property type="component" value="Unassembled WGS sequence"/>
</dbReference>
<reference evidence="17" key="1">
    <citation type="submission" date="2012-05" db="EMBL/GenBank/DDBJ databases">
        <title>Whole Genome Assembly of Lutzomyia longipalpis.</title>
        <authorList>
            <person name="Richards S."/>
            <person name="Qu C."/>
            <person name="Dillon R."/>
            <person name="Worley K."/>
            <person name="Scherer S."/>
            <person name="Batterton M."/>
            <person name="Taylor A."/>
            <person name="Hawes A."/>
            <person name="Hernandez B."/>
            <person name="Kovar C."/>
            <person name="Mandapat C."/>
            <person name="Pham C."/>
            <person name="Qu C."/>
            <person name="Jing C."/>
            <person name="Bess C."/>
            <person name="Bandaranaike D."/>
            <person name="Ngo D."/>
            <person name="Ongeri F."/>
            <person name="Arias F."/>
            <person name="Lara F."/>
            <person name="Weissenberger G."/>
            <person name="Kamau G."/>
            <person name="Han H."/>
            <person name="Shen H."/>
            <person name="Dinh H."/>
            <person name="Khalil I."/>
            <person name="Jones J."/>
            <person name="Shafer J."/>
            <person name="Jayaseelan J."/>
            <person name="Quiroz J."/>
            <person name="Blankenburg K."/>
            <person name="Nguyen L."/>
            <person name="Jackson L."/>
            <person name="Francisco L."/>
            <person name="Tang L.-Y."/>
            <person name="Pu L.-L."/>
            <person name="Perales L."/>
            <person name="Lorensuhewa L."/>
            <person name="Munidasa M."/>
            <person name="Coyle M."/>
            <person name="Taylor M."/>
            <person name="Puazo M."/>
            <person name="Firestine M."/>
            <person name="Scheel M."/>
            <person name="Javaid M."/>
            <person name="Wang M."/>
            <person name="Li M."/>
            <person name="Tabassum N."/>
            <person name="Saada N."/>
            <person name="Osuji N."/>
            <person name="Aqrawi P."/>
            <person name="Fu Q."/>
            <person name="Thornton R."/>
            <person name="Raj R."/>
            <person name="Goodspeed R."/>
            <person name="Mata R."/>
            <person name="Najjar R."/>
            <person name="Gubbala S."/>
            <person name="Lee S."/>
            <person name="Denson S."/>
            <person name="Patil S."/>
            <person name="Macmil S."/>
            <person name="Qi S."/>
            <person name="Matskevitch T."/>
            <person name="Palculict T."/>
            <person name="Mathew T."/>
            <person name="Vee V."/>
            <person name="Velamala V."/>
            <person name="Korchina V."/>
            <person name="Cai W."/>
            <person name="Liu W."/>
            <person name="Dai W."/>
            <person name="Zou X."/>
            <person name="Zhu Y."/>
            <person name="Zhang Y."/>
            <person name="Wu Y.-Q."/>
            <person name="Xin Y."/>
            <person name="Nazarath L."/>
            <person name="Kovar C."/>
            <person name="Han Y."/>
            <person name="Muzny D."/>
            <person name="Gibbs R."/>
        </authorList>
    </citation>
    <scope>NUCLEOTIDE SEQUENCE [LARGE SCALE GENOMIC DNA]</scope>
    <source>
        <strain evidence="17">Jacobina</strain>
    </source>
</reference>
<reference evidence="16" key="3">
    <citation type="submission" date="2020-05" db="UniProtKB">
        <authorList>
            <consortium name="EnsemblMetazoa"/>
        </authorList>
    </citation>
    <scope>IDENTIFICATION</scope>
    <source>
        <strain evidence="16">Jacobina</strain>
    </source>
</reference>
<feature type="repeat" description="FG-GAP" evidence="12">
    <location>
        <begin position="393"/>
        <end position="453"/>
    </location>
</feature>
<keyword evidence="6 13" id="KW-0130">Cell adhesion</keyword>
<evidence type="ECO:0000256" key="6">
    <source>
        <dbReference type="ARBA" id="ARBA00022889"/>
    </source>
</evidence>
<protein>
    <submittedName>
        <fullName evidence="15">Putative vitronectin receptor alpha subunit</fullName>
    </submittedName>
</protein>
<evidence type="ECO:0000256" key="2">
    <source>
        <dbReference type="ARBA" id="ARBA00008054"/>
    </source>
</evidence>
<dbReference type="Pfam" id="PF20805">
    <property type="entry name" value="Integrin_A_Ig_2"/>
    <property type="match status" value="1"/>
</dbReference>
<feature type="transmembrane region" description="Helical" evidence="13">
    <location>
        <begin position="1102"/>
        <end position="1124"/>
    </location>
</feature>
<dbReference type="EMBL" id="AJWK01030955">
    <property type="status" value="NOT_ANNOTATED_CDS"/>
    <property type="molecule type" value="Genomic_DNA"/>
</dbReference>
<dbReference type="SUPFAM" id="SSF69318">
    <property type="entry name" value="Integrin alpha N-terminal domain"/>
    <property type="match status" value="2"/>
</dbReference>
<feature type="repeat" description="FG-GAP" evidence="12">
    <location>
        <begin position="268"/>
        <end position="328"/>
    </location>
</feature>
<keyword evidence="7 13" id="KW-1133">Transmembrane helix</keyword>
<evidence type="ECO:0000313" key="15">
    <source>
        <dbReference type="EMBL" id="MBC1180817.1"/>
    </source>
</evidence>
<evidence type="ECO:0000256" key="3">
    <source>
        <dbReference type="ARBA" id="ARBA00022692"/>
    </source>
</evidence>
<evidence type="ECO:0000256" key="7">
    <source>
        <dbReference type="ARBA" id="ARBA00022989"/>
    </source>
</evidence>
<evidence type="ECO:0000256" key="10">
    <source>
        <dbReference type="ARBA" id="ARBA00023170"/>
    </source>
</evidence>
<dbReference type="VEuPathDB" id="VectorBase:LLONM1_003638"/>
<dbReference type="GO" id="GO:0009897">
    <property type="term" value="C:external side of plasma membrane"/>
    <property type="evidence" value="ECO:0007669"/>
    <property type="project" value="TreeGrafter"/>
</dbReference>
<feature type="chain" id="PRO_5044514136" evidence="13">
    <location>
        <begin position="17"/>
        <end position="1156"/>
    </location>
</feature>
<evidence type="ECO:0000256" key="9">
    <source>
        <dbReference type="ARBA" id="ARBA00023136"/>
    </source>
</evidence>
<organism evidence="16 17">
    <name type="scientific">Lutzomyia longipalpis</name>
    <name type="common">Sand fly</name>
    <dbReference type="NCBI Taxonomy" id="7200"/>
    <lineage>
        <taxon>Eukaryota</taxon>
        <taxon>Metazoa</taxon>
        <taxon>Ecdysozoa</taxon>
        <taxon>Arthropoda</taxon>
        <taxon>Hexapoda</taxon>
        <taxon>Insecta</taxon>
        <taxon>Pterygota</taxon>
        <taxon>Neoptera</taxon>
        <taxon>Endopterygota</taxon>
        <taxon>Diptera</taxon>
        <taxon>Nematocera</taxon>
        <taxon>Psychodoidea</taxon>
        <taxon>Psychodidae</taxon>
        <taxon>Lutzomyia</taxon>
        <taxon>Lutzomyia</taxon>
    </lineage>
</organism>
<keyword evidence="10 13" id="KW-0675">Receptor</keyword>